<evidence type="ECO:0000313" key="8">
    <source>
        <dbReference type="Proteomes" id="UP000186777"/>
    </source>
</evidence>
<reference evidence="7 8" key="1">
    <citation type="journal article" date="2016" name="Nat. Biotechnol.">
        <title>Measurement of bacterial replication rates in microbial communities.</title>
        <authorList>
            <person name="Brown C.T."/>
            <person name="Olm M.R."/>
            <person name="Thomas B.C."/>
            <person name="Banfield J.F."/>
        </authorList>
    </citation>
    <scope>NUCLEOTIDE SEQUENCE [LARGE SCALE GENOMIC DNA]</scope>
    <source>
        <strain evidence="7">46_33</strain>
    </source>
</reference>
<dbReference type="PANTHER" id="PTHR35936">
    <property type="entry name" value="MEMBRANE-BOUND LYTIC MUREIN TRANSGLYCOSYLASE F"/>
    <property type="match status" value="1"/>
</dbReference>
<evidence type="ECO:0000256" key="1">
    <source>
        <dbReference type="ARBA" id="ARBA00004196"/>
    </source>
</evidence>
<dbReference type="AlphaFoldDB" id="A0A1Q6R8K9"/>
<dbReference type="PROSITE" id="PS51257">
    <property type="entry name" value="PROKAR_LIPOPROTEIN"/>
    <property type="match status" value="1"/>
</dbReference>
<evidence type="ECO:0000256" key="3">
    <source>
        <dbReference type="ARBA" id="ARBA00022729"/>
    </source>
</evidence>
<evidence type="ECO:0000259" key="6">
    <source>
        <dbReference type="SMART" id="SM00062"/>
    </source>
</evidence>
<sequence length="262" mass="28909">MKKMLFILVSMLCLLLSAGCGSDKQAAQAPATDKILRVATSPASPPFELYLKEQNKFTGFDIDLINDVAKKMGYDKVEFVNTPFDELLPGLNHKKYDIAMNNFSKTKARSIDYAASDSYAKAAFSIVAKKGSNLKADIDSMNGRKVAIKKGASAERVAKSFPGSIIVEYPENASALHAVETGEADYAICGNLTTAYYMTHTDDDNCLQVVGHSERQDDLVVYAEKGNEELIKKFNAALSDYKKSGEYKRLIKFYFGDIEKQS</sequence>
<accession>A0A1Q6R8K9</accession>
<dbReference type="Pfam" id="PF00497">
    <property type="entry name" value="SBP_bac_3"/>
    <property type="match status" value="1"/>
</dbReference>
<dbReference type="STRING" id="626940.BHW43_03145"/>
<dbReference type="InterPro" id="IPR001638">
    <property type="entry name" value="Solute-binding_3/MltF_N"/>
</dbReference>
<dbReference type="RefSeq" id="WP_303679481.1">
    <property type="nucleotide sequence ID" value="NZ_DAWEIQ010000164.1"/>
</dbReference>
<dbReference type="Proteomes" id="UP000186777">
    <property type="component" value="Unassembled WGS sequence"/>
</dbReference>
<dbReference type="SMART" id="SM00062">
    <property type="entry name" value="PBPb"/>
    <property type="match status" value="1"/>
</dbReference>
<dbReference type="SUPFAM" id="SSF53850">
    <property type="entry name" value="Periplasmic binding protein-like II"/>
    <property type="match status" value="1"/>
</dbReference>
<dbReference type="CDD" id="cd13530">
    <property type="entry name" value="PBP2_peptides_like"/>
    <property type="match status" value="1"/>
</dbReference>
<comment type="similarity">
    <text evidence="2 4">Belongs to the bacterial solute-binding protein 3 family.</text>
</comment>
<dbReference type="PANTHER" id="PTHR35936:SF19">
    <property type="entry name" value="AMINO-ACID-BINDING PROTEIN YXEM-RELATED"/>
    <property type="match status" value="1"/>
</dbReference>
<evidence type="ECO:0000256" key="4">
    <source>
        <dbReference type="RuleBase" id="RU003744"/>
    </source>
</evidence>
<dbReference type="PROSITE" id="PS01039">
    <property type="entry name" value="SBP_BACTERIAL_3"/>
    <property type="match status" value="1"/>
</dbReference>
<name>A0A1Q6R8K9_9FIRM</name>
<keyword evidence="3 5" id="KW-0732">Signal</keyword>
<gene>
    <name evidence="7" type="ORF">BHW43_03145</name>
</gene>
<evidence type="ECO:0000256" key="5">
    <source>
        <dbReference type="SAM" id="SignalP"/>
    </source>
</evidence>
<evidence type="ECO:0000256" key="2">
    <source>
        <dbReference type="ARBA" id="ARBA00010333"/>
    </source>
</evidence>
<dbReference type="InterPro" id="IPR018313">
    <property type="entry name" value="SBP_3_CS"/>
</dbReference>
<dbReference type="GO" id="GO:0030313">
    <property type="term" value="C:cell envelope"/>
    <property type="evidence" value="ECO:0007669"/>
    <property type="project" value="UniProtKB-SubCell"/>
</dbReference>
<feature type="chain" id="PRO_5039121655" description="Solute-binding protein family 3/N-terminal domain-containing protein" evidence="5">
    <location>
        <begin position="19"/>
        <end position="262"/>
    </location>
</feature>
<organism evidence="7 8">
    <name type="scientific">Phascolarctobacterium succinatutens</name>
    <dbReference type="NCBI Taxonomy" id="626940"/>
    <lineage>
        <taxon>Bacteria</taxon>
        <taxon>Bacillati</taxon>
        <taxon>Bacillota</taxon>
        <taxon>Negativicutes</taxon>
        <taxon>Acidaminococcales</taxon>
        <taxon>Acidaminococcaceae</taxon>
        <taxon>Phascolarctobacterium</taxon>
    </lineage>
</organism>
<proteinExistence type="inferred from homology"/>
<dbReference type="EMBL" id="MNTG01000011">
    <property type="protein sequence ID" value="OLA38691.1"/>
    <property type="molecule type" value="Genomic_DNA"/>
</dbReference>
<dbReference type="Gene3D" id="3.40.190.10">
    <property type="entry name" value="Periplasmic binding protein-like II"/>
    <property type="match status" value="2"/>
</dbReference>
<protein>
    <recommendedName>
        <fullName evidence="6">Solute-binding protein family 3/N-terminal domain-containing protein</fullName>
    </recommendedName>
</protein>
<evidence type="ECO:0000313" key="7">
    <source>
        <dbReference type="EMBL" id="OLA38691.1"/>
    </source>
</evidence>
<feature type="signal peptide" evidence="5">
    <location>
        <begin position="1"/>
        <end position="18"/>
    </location>
</feature>
<comment type="caution">
    <text evidence="7">The sequence shown here is derived from an EMBL/GenBank/DDBJ whole genome shotgun (WGS) entry which is preliminary data.</text>
</comment>
<comment type="subcellular location">
    <subcellularLocation>
        <location evidence="1">Cell envelope</location>
    </subcellularLocation>
</comment>
<feature type="domain" description="Solute-binding protein family 3/N-terminal" evidence="6">
    <location>
        <begin position="35"/>
        <end position="258"/>
    </location>
</feature>